<evidence type="ECO:0000259" key="4">
    <source>
        <dbReference type="PROSITE" id="PS50404"/>
    </source>
</evidence>
<feature type="domain" description="GST C-terminal" evidence="5">
    <location>
        <begin position="90"/>
        <end position="223"/>
    </location>
</feature>
<keyword evidence="7" id="KW-1185">Reference proteome</keyword>
<dbReference type="OrthoDB" id="422574at2759"/>
<dbReference type="Pfam" id="PF00043">
    <property type="entry name" value="GST_C"/>
    <property type="match status" value="1"/>
</dbReference>
<dbReference type="Gene3D" id="3.40.30.10">
    <property type="entry name" value="Glutaredoxin"/>
    <property type="match status" value="1"/>
</dbReference>
<comment type="similarity">
    <text evidence="3">Belongs to the GST superfamily.</text>
</comment>
<sequence length="223" mass="25996">MGEKIILYGSDISQPTRSVRIFCELSNIPYALNEINFLAGENFRPEFTKINPNQEVPAITHGDYHLWESSAIVIYLANAFNIDNNWYPKDIKIRGRIDAYLIWHNVNIRPPISIYYRRKYVFPKFYGKPELNPQQESELMKEVSKSLSSIEWILKENSFIARTLSITIADVFLYSELATALIFLKNYDQYPHLKAWFNIVSQVPEVKKANSFILNSLKINPKI</sequence>
<evidence type="ECO:0000256" key="2">
    <source>
        <dbReference type="ARBA" id="ARBA00022490"/>
    </source>
</evidence>
<dbReference type="SUPFAM" id="SSF52833">
    <property type="entry name" value="Thioredoxin-like"/>
    <property type="match status" value="1"/>
</dbReference>
<dbReference type="EMBL" id="MPUH01000898">
    <property type="protein sequence ID" value="OMJ72478.1"/>
    <property type="molecule type" value="Genomic_DNA"/>
</dbReference>
<evidence type="ECO:0000313" key="7">
    <source>
        <dbReference type="Proteomes" id="UP000187209"/>
    </source>
</evidence>
<evidence type="ECO:0000313" key="6">
    <source>
        <dbReference type="EMBL" id="OMJ72478.1"/>
    </source>
</evidence>
<dbReference type="AlphaFoldDB" id="A0A1R2B6S5"/>
<dbReference type="PANTHER" id="PTHR43917:SF8">
    <property type="entry name" value="GH16740P-RELATED"/>
    <property type="match status" value="1"/>
</dbReference>
<dbReference type="InterPro" id="IPR051369">
    <property type="entry name" value="GST_Theta"/>
</dbReference>
<dbReference type="PROSITE" id="PS50405">
    <property type="entry name" value="GST_CTER"/>
    <property type="match status" value="1"/>
</dbReference>
<dbReference type="PANTHER" id="PTHR43917">
    <property type="match status" value="1"/>
</dbReference>
<dbReference type="Proteomes" id="UP000187209">
    <property type="component" value="Unassembled WGS sequence"/>
</dbReference>
<dbReference type="InterPro" id="IPR004046">
    <property type="entry name" value="GST_C"/>
</dbReference>
<evidence type="ECO:0000256" key="1">
    <source>
        <dbReference type="ARBA" id="ARBA00004496"/>
    </source>
</evidence>
<dbReference type="GO" id="GO:0005737">
    <property type="term" value="C:cytoplasm"/>
    <property type="evidence" value="ECO:0007669"/>
    <property type="project" value="UniProtKB-SubCell"/>
</dbReference>
<keyword evidence="2" id="KW-0963">Cytoplasm</keyword>
<proteinExistence type="inferred from homology"/>
<dbReference type="SUPFAM" id="SSF47616">
    <property type="entry name" value="GST C-terminal domain-like"/>
    <property type="match status" value="1"/>
</dbReference>
<gene>
    <name evidence="6" type="ORF">SteCoe_29072</name>
</gene>
<protein>
    <submittedName>
        <fullName evidence="6">Uncharacterized protein</fullName>
    </submittedName>
</protein>
<dbReference type="InterPro" id="IPR040079">
    <property type="entry name" value="Glutathione_S-Trfase"/>
</dbReference>
<evidence type="ECO:0000256" key="3">
    <source>
        <dbReference type="RuleBase" id="RU003494"/>
    </source>
</evidence>
<organism evidence="6 7">
    <name type="scientific">Stentor coeruleus</name>
    <dbReference type="NCBI Taxonomy" id="5963"/>
    <lineage>
        <taxon>Eukaryota</taxon>
        <taxon>Sar</taxon>
        <taxon>Alveolata</taxon>
        <taxon>Ciliophora</taxon>
        <taxon>Postciliodesmatophora</taxon>
        <taxon>Heterotrichea</taxon>
        <taxon>Heterotrichida</taxon>
        <taxon>Stentoridae</taxon>
        <taxon>Stentor</taxon>
    </lineage>
</organism>
<evidence type="ECO:0000259" key="5">
    <source>
        <dbReference type="PROSITE" id="PS50405"/>
    </source>
</evidence>
<accession>A0A1R2B6S5</accession>
<dbReference type="InterPro" id="IPR036249">
    <property type="entry name" value="Thioredoxin-like_sf"/>
</dbReference>
<comment type="subcellular location">
    <subcellularLocation>
        <location evidence="1">Cytoplasm</location>
    </subcellularLocation>
</comment>
<dbReference type="InterPro" id="IPR036282">
    <property type="entry name" value="Glutathione-S-Trfase_C_sf"/>
</dbReference>
<reference evidence="6 7" key="1">
    <citation type="submission" date="2016-11" db="EMBL/GenBank/DDBJ databases">
        <title>The macronuclear genome of Stentor coeruleus: a giant cell with tiny introns.</title>
        <authorList>
            <person name="Slabodnick M."/>
            <person name="Ruby J.G."/>
            <person name="Reiff S.B."/>
            <person name="Swart E.C."/>
            <person name="Gosai S."/>
            <person name="Prabakaran S."/>
            <person name="Witkowska E."/>
            <person name="Larue G.E."/>
            <person name="Fisher S."/>
            <person name="Freeman R.M."/>
            <person name="Gunawardena J."/>
            <person name="Chu W."/>
            <person name="Stover N.A."/>
            <person name="Gregory B.D."/>
            <person name="Nowacki M."/>
            <person name="Derisi J."/>
            <person name="Roy S.W."/>
            <person name="Marshall W.F."/>
            <person name="Sood P."/>
        </authorList>
    </citation>
    <scope>NUCLEOTIDE SEQUENCE [LARGE SCALE GENOMIC DNA]</scope>
    <source>
        <strain evidence="6">WM001</strain>
    </source>
</reference>
<dbReference type="InterPro" id="IPR004045">
    <property type="entry name" value="Glutathione_S-Trfase_N"/>
</dbReference>
<dbReference type="Gene3D" id="1.20.1050.10">
    <property type="match status" value="1"/>
</dbReference>
<name>A0A1R2B6S5_9CILI</name>
<dbReference type="Pfam" id="PF02798">
    <property type="entry name" value="GST_N"/>
    <property type="match status" value="1"/>
</dbReference>
<feature type="domain" description="GST N-terminal" evidence="4">
    <location>
        <begin position="3"/>
        <end position="84"/>
    </location>
</feature>
<dbReference type="InterPro" id="IPR010987">
    <property type="entry name" value="Glutathione-S-Trfase_C-like"/>
</dbReference>
<comment type="caution">
    <text evidence="6">The sequence shown here is derived from an EMBL/GenBank/DDBJ whole genome shotgun (WGS) entry which is preliminary data.</text>
</comment>
<dbReference type="SFLD" id="SFLDS00019">
    <property type="entry name" value="Glutathione_Transferase_(cytos"/>
    <property type="match status" value="1"/>
</dbReference>
<dbReference type="SFLD" id="SFLDG00358">
    <property type="entry name" value="Main_(cytGST)"/>
    <property type="match status" value="1"/>
</dbReference>
<dbReference type="PROSITE" id="PS50404">
    <property type="entry name" value="GST_NTER"/>
    <property type="match status" value="1"/>
</dbReference>